<gene>
    <name evidence="2" type="ORF">K431DRAFT_5630</name>
</gene>
<comment type="caution">
    <text evidence="2">The sequence shown here is derived from an EMBL/GenBank/DDBJ whole genome shotgun (WGS) entry which is preliminary data.</text>
</comment>
<evidence type="ECO:0000313" key="2">
    <source>
        <dbReference type="EMBL" id="KAF2726288.1"/>
    </source>
</evidence>
<reference evidence="2" key="1">
    <citation type="journal article" date="2020" name="Stud. Mycol.">
        <title>101 Dothideomycetes genomes: a test case for predicting lifestyles and emergence of pathogens.</title>
        <authorList>
            <person name="Haridas S."/>
            <person name="Albert R."/>
            <person name="Binder M."/>
            <person name="Bloem J."/>
            <person name="Labutti K."/>
            <person name="Salamov A."/>
            <person name="Andreopoulos B."/>
            <person name="Baker S."/>
            <person name="Barry K."/>
            <person name="Bills G."/>
            <person name="Bluhm B."/>
            <person name="Cannon C."/>
            <person name="Castanera R."/>
            <person name="Culley D."/>
            <person name="Daum C."/>
            <person name="Ezra D."/>
            <person name="Gonzalez J."/>
            <person name="Henrissat B."/>
            <person name="Kuo A."/>
            <person name="Liang C."/>
            <person name="Lipzen A."/>
            <person name="Lutzoni F."/>
            <person name="Magnuson J."/>
            <person name="Mondo S."/>
            <person name="Nolan M."/>
            <person name="Ohm R."/>
            <person name="Pangilinan J."/>
            <person name="Park H.-J."/>
            <person name="Ramirez L."/>
            <person name="Alfaro M."/>
            <person name="Sun H."/>
            <person name="Tritt A."/>
            <person name="Yoshinaga Y."/>
            <person name="Zwiers L.-H."/>
            <person name="Turgeon B."/>
            <person name="Goodwin S."/>
            <person name="Spatafora J."/>
            <person name="Crous P."/>
            <person name="Grigoriev I."/>
        </authorList>
    </citation>
    <scope>NUCLEOTIDE SEQUENCE</scope>
    <source>
        <strain evidence="2">CBS 116435</strain>
    </source>
</reference>
<dbReference type="EMBL" id="MU003765">
    <property type="protein sequence ID" value="KAF2726288.1"/>
    <property type="molecule type" value="Genomic_DNA"/>
</dbReference>
<organism evidence="2 3">
    <name type="scientific">Polychaeton citri CBS 116435</name>
    <dbReference type="NCBI Taxonomy" id="1314669"/>
    <lineage>
        <taxon>Eukaryota</taxon>
        <taxon>Fungi</taxon>
        <taxon>Dikarya</taxon>
        <taxon>Ascomycota</taxon>
        <taxon>Pezizomycotina</taxon>
        <taxon>Dothideomycetes</taxon>
        <taxon>Dothideomycetidae</taxon>
        <taxon>Capnodiales</taxon>
        <taxon>Capnodiaceae</taxon>
        <taxon>Polychaeton</taxon>
    </lineage>
</organism>
<keyword evidence="3" id="KW-1185">Reference proteome</keyword>
<feature type="compositionally biased region" description="Basic and acidic residues" evidence="1">
    <location>
        <begin position="19"/>
        <end position="32"/>
    </location>
</feature>
<evidence type="ECO:0000256" key="1">
    <source>
        <dbReference type="SAM" id="MobiDB-lite"/>
    </source>
</evidence>
<dbReference type="AlphaFoldDB" id="A0A9P4QFE3"/>
<dbReference type="OrthoDB" id="5389296at2759"/>
<name>A0A9P4QFE3_9PEZI</name>
<proteinExistence type="predicted"/>
<evidence type="ECO:0000313" key="3">
    <source>
        <dbReference type="Proteomes" id="UP000799441"/>
    </source>
</evidence>
<dbReference type="Proteomes" id="UP000799441">
    <property type="component" value="Unassembled WGS sequence"/>
</dbReference>
<protein>
    <submittedName>
        <fullName evidence="2">Uncharacterized protein</fullName>
    </submittedName>
</protein>
<feature type="region of interest" description="Disordered" evidence="1">
    <location>
        <begin position="1"/>
        <end position="48"/>
    </location>
</feature>
<sequence>MPPVTPSPRRFLPGQRRPKSTETLKLSEDEAARPFPIPKYSARTERSQHIQESTAVQFASTPRFASKILGSQTRCAGSTSQQPQEGLAKTLRRSFRDVEDVEEAPVDEVSVNEELRLTAPLPTILASEGDGFLSEPFDLPHSPKRLRLTPVHKPNGGSALETPEIKAQWLDETGHENLGLKFLNSHMVPKSTEEGNNSSLNHHTFLRPPARPPEASEPLPDAFSPHRRSQKFTPGGMASTLQQWIVEEGQAAVQSKRGKGFRQSFDLVVTVELIEVRGEGPFSAIGCSQDGKKIRLLLVGHAANVNAASVKSIDRRTPEAGSIIGIRAPCWKTEMLRHDWVVGVDWRVLN</sequence>
<accession>A0A9P4QFE3</accession>
<feature type="region of interest" description="Disordered" evidence="1">
    <location>
        <begin position="190"/>
        <end position="230"/>
    </location>
</feature>